<reference evidence="1 2" key="1">
    <citation type="submission" date="2015-12" db="EMBL/GenBank/DDBJ databases">
        <title>Genome sequence of Aneurinibacillus soli.</title>
        <authorList>
            <person name="Lee J.S."/>
            <person name="Lee K.C."/>
            <person name="Kim K.K."/>
            <person name="Lee B.W."/>
        </authorList>
    </citation>
    <scope>NUCLEOTIDE SEQUENCE [LARGE SCALE GENOMIC DNA]</scope>
    <source>
        <strain evidence="1 2">CB4</strain>
    </source>
</reference>
<dbReference type="PROSITE" id="PS50937">
    <property type="entry name" value="HTH_MERR_2"/>
    <property type="match status" value="1"/>
</dbReference>
<dbReference type="Gene3D" id="1.10.1660.10">
    <property type="match status" value="1"/>
</dbReference>
<dbReference type="EMBL" id="AP017312">
    <property type="protein sequence ID" value="BAU28436.1"/>
    <property type="molecule type" value="Genomic_DNA"/>
</dbReference>
<dbReference type="Proteomes" id="UP000217696">
    <property type="component" value="Chromosome"/>
</dbReference>
<dbReference type="GO" id="GO:0003677">
    <property type="term" value="F:DNA binding"/>
    <property type="evidence" value="ECO:0007669"/>
    <property type="project" value="InterPro"/>
</dbReference>
<proteinExistence type="predicted"/>
<dbReference type="RefSeq" id="WP_096466190.1">
    <property type="nucleotide sequence ID" value="NZ_AP017312.1"/>
</dbReference>
<dbReference type="Pfam" id="PF13411">
    <property type="entry name" value="MerR_1"/>
    <property type="match status" value="1"/>
</dbReference>
<dbReference type="SMART" id="SM00422">
    <property type="entry name" value="HTH_MERR"/>
    <property type="match status" value="1"/>
</dbReference>
<dbReference type="CDD" id="cd01109">
    <property type="entry name" value="HTH_YyaN"/>
    <property type="match status" value="1"/>
</dbReference>
<evidence type="ECO:0000313" key="1">
    <source>
        <dbReference type="EMBL" id="BAU28436.1"/>
    </source>
</evidence>
<gene>
    <name evidence="1" type="primary">adhR_3</name>
    <name evidence="1" type="ORF">CB4_02610</name>
</gene>
<organism evidence="1 2">
    <name type="scientific">Aneurinibacillus soli</name>
    <dbReference type="NCBI Taxonomy" id="1500254"/>
    <lineage>
        <taxon>Bacteria</taxon>
        <taxon>Bacillati</taxon>
        <taxon>Bacillota</taxon>
        <taxon>Bacilli</taxon>
        <taxon>Bacillales</taxon>
        <taxon>Paenibacillaceae</taxon>
        <taxon>Aneurinibacillus group</taxon>
        <taxon>Aneurinibacillus</taxon>
    </lineage>
</organism>
<accession>A0A0U4NI67</accession>
<dbReference type="InterPro" id="IPR047057">
    <property type="entry name" value="MerR_fam"/>
</dbReference>
<dbReference type="GO" id="GO:0003700">
    <property type="term" value="F:DNA-binding transcription factor activity"/>
    <property type="evidence" value="ECO:0007669"/>
    <property type="project" value="InterPro"/>
</dbReference>
<dbReference type="KEGG" id="asoc:CB4_02610"/>
<dbReference type="OrthoDB" id="9811174at2"/>
<dbReference type="PANTHER" id="PTHR30204:SF82">
    <property type="entry name" value="TRANSCRIPTIONAL REGULATOR, MERR FAMILY"/>
    <property type="match status" value="1"/>
</dbReference>
<dbReference type="InterPro" id="IPR000551">
    <property type="entry name" value="MerR-type_HTH_dom"/>
</dbReference>
<keyword evidence="2" id="KW-1185">Reference proteome</keyword>
<dbReference type="PANTHER" id="PTHR30204">
    <property type="entry name" value="REDOX-CYCLING DRUG-SENSING TRANSCRIPTIONAL ACTIVATOR SOXR"/>
    <property type="match status" value="1"/>
</dbReference>
<dbReference type="PRINTS" id="PR00040">
    <property type="entry name" value="HTHMERR"/>
</dbReference>
<dbReference type="AlphaFoldDB" id="A0A0U4NI67"/>
<protein>
    <submittedName>
        <fullName evidence="1">HTH-type transcriptional regulator AdhR</fullName>
    </submittedName>
</protein>
<sequence length="128" mass="14952">MHTIGEVAKILGISTHTLRYYEKEKIIAPDRDASGDRRYNDSHIKWLQFVIKLKETQMPIAKIKKYASLFLEGNHTTLARLSLLEEHKHSIKKQIRTLKAVDEMLERKIAAYKDFISKQDETQNIKTT</sequence>
<name>A0A0U4NI67_9BACL</name>
<dbReference type="InterPro" id="IPR009061">
    <property type="entry name" value="DNA-bd_dom_put_sf"/>
</dbReference>
<evidence type="ECO:0000313" key="2">
    <source>
        <dbReference type="Proteomes" id="UP000217696"/>
    </source>
</evidence>
<dbReference type="SUPFAM" id="SSF46955">
    <property type="entry name" value="Putative DNA-binding domain"/>
    <property type="match status" value="1"/>
</dbReference>